<protein>
    <submittedName>
        <fullName evidence="3">SMP-30/Gluconolaconase/LRE-like region</fullName>
    </submittedName>
</protein>
<keyword evidence="4" id="KW-1185">Reference proteome</keyword>
<feature type="domain" description="SMP-30/Gluconolactonase/LRE-like region" evidence="2">
    <location>
        <begin position="21"/>
        <end position="280"/>
    </location>
</feature>
<evidence type="ECO:0000313" key="3">
    <source>
        <dbReference type="EMBL" id="QDV43081.1"/>
    </source>
</evidence>
<proteinExistence type="inferred from homology"/>
<dbReference type="EMBL" id="CP037423">
    <property type="protein sequence ID" value="QDV43081.1"/>
    <property type="molecule type" value="Genomic_DNA"/>
</dbReference>
<dbReference type="GO" id="GO:0019853">
    <property type="term" value="P:L-ascorbic acid biosynthetic process"/>
    <property type="evidence" value="ECO:0007669"/>
    <property type="project" value="TreeGrafter"/>
</dbReference>
<dbReference type="InterPro" id="IPR011042">
    <property type="entry name" value="6-blade_b-propeller_TolB-like"/>
</dbReference>
<evidence type="ECO:0000256" key="1">
    <source>
        <dbReference type="ARBA" id="ARBA00008853"/>
    </source>
</evidence>
<dbReference type="Gene3D" id="2.120.10.30">
    <property type="entry name" value="TolB, C-terminal domain"/>
    <property type="match status" value="1"/>
</dbReference>
<dbReference type="AlphaFoldDB" id="A0A518HQK7"/>
<dbReference type="Pfam" id="PF08450">
    <property type="entry name" value="SGL"/>
    <property type="match status" value="1"/>
</dbReference>
<name>A0A518HQK7_9BACT</name>
<dbReference type="KEGG" id="snep:Enr13x_29350"/>
<dbReference type="GO" id="GO:0004341">
    <property type="term" value="F:gluconolactonase activity"/>
    <property type="evidence" value="ECO:0007669"/>
    <property type="project" value="TreeGrafter"/>
</dbReference>
<dbReference type="Proteomes" id="UP000319004">
    <property type="component" value="Chromosome"/>
</dbReference>
<evidence type="ECO:0000313" key="4">
    <source>
        <dbReference type="Proteomes" id="UP000319004"/>
    </source>
</evidence>
<comment type="similarity">
    <text evidence="1">Belongs to the SMP-30/CGR1 family.</text>
</comment>
<dbReference type="RefSeq" id="WP_145386919.1">
    <property type="nucleotide sequence ID" value="NZ_CP037423.1"/>
</dbReference>
<evidence type="ECO:0000259" key="2">
    <source>
        <dbReference type="Pfam" id="PF08450"/>
    </source>
</evidence>
<sequence>MAEVIEATPLDTPDSDALRFLPEGPYQIAPGAFSWVGIQHGAEAPHGSLNRYDFESGKNVSQDLPGRPGFAFPCQTANRFVVGCERSLGFFDVASGQWEPFCEAVDQDVTNTIINDGLAYEDNLIFGTKDLEFATKKAGLYLYRGRDRQLIQLRDDQICSNGKAILLDGGQLSLIDIDSPTRQVVRYGVDLDNGTLTEPDVVLDLTSDPAVPDGAILTPDGTGLIIAMFLPQSAAFGETRLYDLASGQCRKVWRTPLSPQNTCPALVEHAGTLKLVITTAVENMSAEDQAVCSNAGRLFVADSGLDVGDWSPPVFQA</sequence>
<dbReference type="PANTHER" id="PTHR10907">
    <property type="entry name" value="REGUCALCIN"/>
    <property type="match status" value="1"/>
</dbReference>
<reference evidence="3 4" key="1">
    <citation type="submission" date="2019-03" db="EMBL/GenBank/DDBJ databases">
        <title>Deep-cultivation of Planctomycetes and their phenomic and genomic characterization uncovers novel biology.</title>
        <authorList>
            <person name="Wiegand S."/>
            <person name="Jogler M."/>
            <person name="Boedeker C."/>
            <person name="Pinto D."/>
            <person name="Vollmers J."/>
            <person name="Rivas-Marin E."/>
            <person name="Kohn T."/>
            <person name="Peeters S.H."/>
            <person name="Heuer A."/>
            <person name="Rast P."/>
            <person name="Oberbeckmann S."/>
            <person name="Bunk B."/>
            <person name="Jeske O."/>
            <person name="Meyerdierks A."/>
            <person name="Storesund J.E."/>
            <person name="Kallscheuer N."/>
            <person name="Luecker S."/>
            <person name="Lage O.M."/>
            <person name="Pohl T."/>
            <person name="Merkel B.J."/>
            <person name="Hornburger P."/>
            <person name="Mueller R.-W."/>
            <person name="Bruemmer F."/>
            <person name="Labrenz M."/>
            <person name="Spormann A.M."/>
            <person name="Op den Camp H."/>
            <person name="Overmann J."/>
            <person name="Amann R."/>
            <person name="Jetten M.S.M."/>
            <person name="Mascher T."/>
            <person name="Medema M.H."/>
            <person name="Devos D.P."/>
            <person name="Kaster A.-K."/>
            <person name="Ovreas L."/>
            <person name="Rohde M."/>
            <person name="Galperin M.Y."/>
            <person name="Jogler C."/>
        </authorList>
    </citation>
    <scope>NUCLEOTIDE SEQUENCE [LARGE SCALE GENOMIC DNA]</scope>
    <source>
        <strain evidence="3 4">Enr13</strain>
    </source>
</reference>
<dbReference type="InterPro" id="IPR013658">
    <property type="entry name" value="SGL"/>
</dbReference>
<dbReference type="SUPFAM" id="SSF63829">
    <property type="entry name" value="Calcium-dependent phosphotriesterase"/>
    <property type="match status" value="1"/>
</dbReference>
<dbReference type="PANTHER" id="PTHR10907:SF47">
    <property type="entry name" value="REGUCALCIN"/>
    <property type="match status" value="1"/>
</dbReference>
<dbReference type="GO" id="GO:0005509">
    <property type="term" value="F:calcium ion binding"/>
    <property type="evidence" value="ECO:0007669"/>
    <property type="project" value="TreeGrafter"/>
</dbReference>
<dbReference type="OrthoDB" id="261885at2"/>
<accession>A0A518HQK7</accession>
<organism evidence="3 4">
    <name type="scientific">Stieleria neptunia</name>
    <dbReference type="NCBI Taxonomy" id="2527979"/>
    <lineage>
        <taxon>Bacteria</taxon>
        <taxon>Pseudomonadati</taxon>
        <taxon>Planctomycetota</taxon>
        <taxon>Planctomycetia</taxon>
        <taxon>Pirellulales</taxon>
        <taxon>Pirellulaceae</taxon>
        <taxon>Stieleria</taxon>
    </lineage>
</organism>
<gene>
    <name evidence="3" type="ORF">Enr13x_29350</name>
</gene>